<sequence length="407" mass="43880">MTQQHEKQRQLTRYKQQSTVGLVYQIIDQLGPVSRIEIAEIAHLAPASITKLTRQLLPLGIIQEQDPQASTGGRRAINLATTPTAHHIVAVRIDRAQLHLGLCDLAGQTLATRLVDLTAASAKQLLSQISDEVSTLLAIHIRKKHQLIAIAITCPGLLNTETGVISYSPHIPLEQPFAIADEISAVFNVPCYLGNSTRSLALAEHYFGNAKDCRDVVVVRIDHGIGAGIIMDGEVLMGQGLNRGEIGHIQVNPLGERCHCGNFGCLETVAADDAVVKRVKQLKDSGYATGLSMTNLTMSAICQAALAGDQLAQQVLKETAEAIGKALATTVNLLNPQKIIIGGDIVQGWDVVAPVLNASLQQQTLELFYQRLQVKASTISQDSLLAPFALIKRALNKGPLLYSMIDK</sequence>
<accession>A0A8J2U5T0</accession>
<evidence type="ECO:0000256" key="2">
    <source>
        <dbReference type="ARBA" id="ARBA00023015"/>
    </source>
</evidence>
<dbReference type="PANTHER" id="PTHR18964">
    <property type="entry name" value="ROK (REPRESSOR, ORF, KINASE) FAMILY"/>
    <property type="match status" value="1"/>
</dbReference>
<evidence type="ECO:0000256" key="4">
    <source>
        <dbReference type="ARBA" id="ARBA00023163"/>
    </source>
</evidence>
<proteinExistence type="inferred from homology"/>
<dbReference type="OrthoDB" id="3189808at2"/>
<evidence type="ECO:0000256" key="1">
    <source>
        <dbReference type="ARBA" id="ARBA00006479"/>
    </source>
</evidence>
<dbReference type="GO" id="GO:0006355">
    <property type="term" value="P:regulation of DNA-templated transcription"/>
    <property type="evidence" value="ECO:0007669"/>
    <property type="project" value="UniProtKB-ARBA"/>
</dbReference>
<keyword evidence="4" id="KW-0804">Transcription</keyword>
<dbReference type="RefSeq" id="WP_087505883.1">
    <property type="nucleotide sequence ID" value="NZ_BMDX01000010.1"/>
</dbReference>
<dbReference type="FunFam" id="1.10.10.10:FF:000045">
    <property type="entry name" value="ROK family transcriptional regulator"/>
    <property type="match status" value="1"/>
</dbReference>
<dbReference type="EMBL" id="BMDX01000010">
    <property type="protein sequence ID" value="GGA79787.1"/>
    <property type="molecule type" value="Genomic_DNA"/>
</dbReference>
<keyword evidence="5" id="KW-0119">Carbohydrate metabolism</keyword>
<dbReference type="PANTHER" id="PTHR18964:SF175">
    <property type="entry name" value="N-ACETYLGLUCOSAMINE REPRESSOR"/>
    <property type="match status" value="1"/>
</dbReference>
<dbReference type="InterPro" id="IPR049874">
    <property type="entry name" value="ROK_cs"/>
</dbReference>
<keyword evidence="7" id="KW-1185">Reference proteome</keyword>
<evidence type="ECO:0000313" key="6">
    <source>
        <dbReference type="EMBL" id="GGA79787.1"/>
    </source>
</evidence>
<comment type="similarity">
    <text evidence="1">Belongs to the ROK (NagC/XylR) family.</text>
</comment>
<gene>
    <name evidence="6" type="primary">nagC</name>
    <name evidence="6" type="ORF">GCM10011369_22200</name>
</gene>
<evidence type="ECO:0000313" key="7">
    <source>
        <dbReference type="Proteomes" id="UP000619743"/>
    </source>
</evidence>
<protein>
    <submittedName>
        <fullName evidence="6">N-acetylglucosamine repressor</fullName>
    </submittedName>
</protein>
<reference evidence="7" key="1">
    <citation type="journal article" date="2019" name="Int. J. Syst. Evol. Microbiol.">
        <title>The Global Catalogue of Microorganisms (GCM) 10K type strain sequencing project: providing services to taxonomists for standard genome sequencing and annotation.</title>
        <authorList>
            <consortium name="The Broad Institute Genomics Platform"/>
            <consortium name="The Broad Institute Genome Sequencing Center for Infectious Disease"/>
            <person name="Wu L."/>
            <person name="Ma J."/>
        </authorList>
    </citation>
    <scope>NUCLEOTIDE SEQUENCE [LARGE SCALE GENOMIC DNA]</scope>
    <source>
        <strain evidence="7">CGMCC 1.10130</strain>
    </source>
</reference>
<dbReference type="Gene3D" id="1.10.10.10">
    <property type="entry name" value="Winged helix-like DNA-binding domain superfamily/Winged helix DNA-binding domain"/>
    <property type="match status" value="1"/>
</dbReference>
<dbReference type="InterPro" id="IPR036390">
    <property type="entry name" value="WH_DNA-bd_sf"/>
</dbReference>
<dbReference type="SUPFAM" id="SSF46785">
    <property type="entry name" value="Winged helix' DNA-binding domain"/>
    <property type="match status" value="1"/>
</dbReference>
<dbReference type="Pfam" id="PF00480">
    <property type="entry name" value="ROK"/>
    <property type="match status" value="1"/>
</dbReference>
<comment type="caution">
    <text evidence="6">The sequence shown here is derived from an EMBL/GenBank/DDBJ whole genome shotgun (WGS) entry which is preliminary data.</text>
</comment>
<dbReference type="InterPro" id="IPR043129">
    <property type="entry name" value="ATPase_NBD"/>
</dbReference>
<dbReference type="Proteomes" id="UP000619743">
    <property type="component" value="Unassembled WGS sequence"/>
</dbReference>
<dbReference type="AlphaFoldDB" id="A0A8J2U5T0"/>
<dbReference type="SUPFAM" id="SSF53067">
    <property type="entry name" value="Actin-like ATPase domain"/>
    <property type="match status" value="1"/>
</dbReference>
<keyword evidence="2" id="KW-0805">Transcription regulation</keyword>
<dbReference type="GO" id="GO:0003677">
    <property type="term" value="F:DNA binding"/>
    <property type="evidence" value="ECO:0007669"/>
    <property type="project" value="UniProtKB-KW"/>
</dbReference>
<dbReference type="InterPro" id="IPR000600">
    <property type="entry name" value="ROK"/>
</dbReference>
<dbReference type="CDD" id="cd24075">
    <property type="entry name" value="ASKHA_ATPase_ROK_NagC"/>
    <property type="match status" value="1"/>
</dbReference>
<name>A0A8J2U5T0_9GAMM</name>
<dbReference type="Gene3D" id="3.30.420.40">
    <property type="match status" value="2"/>
</dbReference>
<evidence type="ECO:0000256" key="5">
    <source>
        <dbReference type="ARBA" id="ARBA00023277"/>
    </source>
</evidence>
<keyword evidence="3" id="KW-0238">DNA-binding</keyword>
<dbReference type="PROSITE" id="PS01125">
    <property type="entry name" value="ROK"/>
    <property type="match status" value="1"/>
</dbReference>
<evidence type="ECO:0000256" key="3">
    <source>
        <dbReference type="ARBA" id="ARBA00023125"/>
    </source>
</evidence>
<dbReference type="InterPro" id="IPR036388">
    <property type="entry name" value="WH-like_DNA-bd_sf"/>
</dbReference>
<organism evidence="6 7">
    <name type="scientific">Neiella marina</name>
    <dbReference type="NCBI Taxonomy" id="508461"/>
    <lineage>
        <taxon>Bacteria</taxon>
        <taxon>Pseudomonadati</taxon>
        <taxon>Pseudomonadota</taxon>
        <taxon>Gammaproteobacteria</taxon>
        <taxon>Alteromonadales</taxon>
        <taxon>Echinimonadaceae</taxon>
        <taxon>Neiella</taxon>
    </lineage>
</organism>